<keyword evidence="4" id="KW-1185">Reference proteome</keyword>
<protein>
    <submittedName>
        <fullName evidence="3">TadE/TadG family type IV pilus assembly protein</fullName>
    </submittedName>
</protein>
<evidence type="ECO:0000313" key="4">
    <source>
        <dbReference type="Proteomes" id="UP001232750"/>
    </source>
</evidence>
<feature type="transmembrane region" description="Helical" evidence="1">
    <location>
        <begin position="12"/>
        <end position="32"/>
    </location>
</feature>
<dbReference type="Pfam" id="PF07811">
    <property type="entry name" value="TadE"/>
    <property type="match status" value="1"/>
</dbReference>
<evidence type="ECO:0000313" key="3">
    <source>
        <dbReference type="EMBL" id="MDJ1650270.1"/>
    </source>
</evidence>
<organism evidence="3 4">
    <name type="scientific">Gordonibacter faecis</name>
    <dbReference type="NCBI Taxonomy" id="3047475"/>
    <lineage>
        <taxon>Bacteria</taxon>
        <taxon>Bacillati</taxon>
        <taxon>Actinomycetota</taxon>
        <taxon>Coriobacteriia</taxon>
        <taxon>Eggerthellales</taxon>
        <taxon>Eggerthellaceae</taxon>
        <taxon>Gordonibacter</taxon>
    </lineage>
</organism>
<dbReference type="InterPro" id="IPR012495">
    <property type="entry name" value="TadE-like_dom"/>
</dbReference>
<sequence>MGRRIRRTERGQGTVEAAFVIPVLFLALLLLLQPGIILYDRLVMQAAAAEGCRLLATKTGALGDMDAACEAFVRHRLSAVPQHDCFHVHGGGCSWDITLSGDEASDTVSVTIANKLKPLPLLDAGATLLGMTDGAGRLPLEVTASLPTQPDWVNGAEAGRDPAGWIGAWLS</sequence>
<dbReference type="EMBL" id="JASJEU010000012">
    <property type="protein sequence ID" value="MDJ1650270.1"/>
    <property type="molecule type" value="Genomic_DNA"/>
</dbReference>
<dbReference type="RefSeq" id="WP_283831624.1">
    <property type="nucleotide sequence ID" value="NZ_JASJEU010000012.1"/>
</dbReference>
<name>A0ABT7DQ32_9ACTN</name>
<keyword evidence="1" id="KW-1133">Transmembrane helix</keyword>
<evidence type="ECO:0000256" key="1">
    <source>
        <dbReference type="SAM" id="Phobius"/>
    </source>
</evidence>
<feature type="domain" description="TadE-like" evidence="2">
    <location>
        <begin position="11"/>
        <end position="53"/>
    </location>
</feature>
<dbReference type="Proteomes" id="UP001232750">
    <property type="component" value="Unassembled WGS sequence"/>
</dbReference>
<keyword evidence="1" id="KW-0812">Transmembrane</keyword>
<gene>
    <name evidence="3" type="ORF">QNJ86_05625</name>
</gene>
<reference evidence="3 4" key="1">
    <citation type="submission" date="2023-05" db="EMBL/GenBank/DDBJ databases">
        <title>Gordonibacter KGMB12511T sp. nov., isolated from faeces of healthy Korean.</title>
        <authorList>
            <person name="Kim H.S."/>
            <person name="Kim J.-S."/>
            <person name="Suh M.K."/>
            <person name="Eom M.K."/>
            <person name="Do H.E."/>
            <person name="Lee J.-S."/>
        </authorList>
    </citation>
    <scope>NUCLEOTIDE SEQUENCE [LARGE SCALE GENOMIC DNA]</scope>
    <source>
        <strain evidence="3 4">KGMB12511</strain>
    </source>
</reference>
<accession>A0ABT7DQ32</accession>
<comment type="caution">
    <text evidence="3">The sequence shown here is derived from an EMBL/GenBank/DDBJ whole genome shotgun (WGS) entry which is preliminary data.</text>
</comment>
<keyword evidence="1" id="KW-0472">Membrane</keyword>
<proteinExistence type="predicted"/>
<evidence type="ECO:0000259" key="2">
    <source>
        <dbReference type="Pfam" id="PF07811"/>
    </source>
</evidence>